<dbReference type="EMBL" id="CM034411">
    <property type="protein sequence ID" value="KAJ0171165.1"/>
    <property type="molecule type" value="Genomic_DNA"/>
</dbReference>
<name>A0ACC1CHW2_9NEOP</name>
<proteinExistence type="predicted"/>
<evidence type="ECO:0000313" key="1">
    <source>
        <dbReference type="EMBL" id="KAJ0171165.1"/>
    </source>
</evidence>
<dbReference type="Proteomes" id="UP000824533">
    <property type="component" value="Linkage Group LG25"/>
</dbReference>
<comment type="caution">
    <text evidence="1">The sequence shown here is derived from an EMBL/GenBank/DDBJ whole genome shotgun (WGS) entry which is preliminary data.</text>
</comment>
<protein>
    <submittedName>
        <fullName evidence="1">Uncharacterized protein</fullName>
    </submittedName>
</protein>
<keyword evidence="2" id="KW-1185">Reference proteome</keyword>
<evidence type="ECO:0000313" key="2">
    <source>
        <dbReference type="Proteomes" id="UP000824533"/>
    </source>
</evidence>
<organism evidence="1 2">
    <name type="scientific">Dendrolimus kikuchii</name>
    <dbReference type="NCBI Taxonomy" id="765133"/>
    <lineage>
        <taxon>Eukaryota</taxon>
        <taxon>Metazoa</taxon>
        <taxon>Ecdysozoa</taxon>
        <taxon>Arthropoda</taxon>
        <taxon>Hexapoda</taxon>
        <taxon>Insecta</taxon>
        <taxon>Pterygota</taxon>
        <taxon>Neoptera</taxon>
        <taxon>Endopterygota</taxon>
        <taxon>Lepidoptera</taxon>
        <taxon>Glossata</taxon>
        <taxon>Ditrysia</taxon>
        <taxon>Bombycoidea</taxon>
        <taxon>Lasiocampidae</taxon>
        <taxon>Dendrolimus</taxon>
    </lineage>
</organism>
<gene>
    <name evidence="1" type="ORF">K1T71_013364</name>
</gene>
<reference evidence="1 2" key="1">
    <citation type="journal article" date="2021" name="Front. Genet.">
        <title>Chromosome-Level Genome Assembly Reveals Significant Gene Expansion in the Toll and IMD Signaling Pathways of Dendrolimus kikuchii.</title>
        <authorList>
            <person name="Zhou J."/>
            <person name="Wu P."/>
            <person name="Xiong Z."/>
            <person name="Liu N."/>
            <person name="Zhao N."/>
            <person name="Ji M."/>
            <person name="Qiu Y."/>
            <person name="Yang B."/>
        </authorList>
    </citation>
    <scope>NUCLEOTIDE SEQUENCE [LARGE SCALE GENOMIC DNA]</scope>
    <source>
        <strain evidence="1">Ann1</strain>
    </source>
</reference>
<accession>A0ACC1CHW2</accession>
<sequence>MYENAEPSKLDYCHCCLCTDIERHLHKYLLKNVQLKTIFQEDNILLCYICKRLAQHAEIFIVNVQNNHLLLEYFEKDISIAKDQLKTTINLMNRTLSPMVCKESEIDEADLSIQDVRIKLEMKEEVILPTENKHSEEDGKSDAVDFDDDYEEVYVKEDIFSNKEVLKLEYEKADQKSLNKEVTKRSVKSNKKKHKVKNRIRKNTKEESVMRHVEKVNMTRQQCMEERAEMAKSENYIKAAYQCVHCVKGFGFKPTYDEHMELHNESSGPYKCDICAQYLETEGKLSGHMKCHFNRFKCKVCGLMRKSWCTIRDHYMALHCQKSYQFVCPYCSKSFIRYNSLRRHIAYSHTANSKVLCPHCNKKYATRNTLKAHMNLKHPNEVSAVVRAKNYACQECEATFLSPSLLKLHSIKHSDVRNAYCIECDKSFKSEYILKQHLRTASSHVTCAEKPLICDYCDKRFMLRRDVEAHMNKVHLKERPYKCDLCDREYSAQASLTQHKRLSHEGYKRPLKYACDMCDKVFDRMNILRSHVRTHTGERPFQCSKCAATFSQPSTLRTHMKLIHLKLTRDGKPKNNGK</sequence>